<dbReference type="CDD" id="cd01335">
    <property type="entry name" value="Radical_SAM"/>
    <property type="match status" value="1"/>
</dbReference>
<dbReference type="Pfam" id="PF06969">
    <property type="entry name" value="HemN_C"/>
    <property type="match status" value="1"/>
</dbReference>
<protein>
    <recommendedName>
        <fullName evidence="2">Radical S-adenosyl methionine domain-containing protein 1, mitochondrial</fullName>
    </recommendedName>
    <alternativeName>
        <fullName evidence="3">Putative heme chaperone</fullName>
    </alternativeName>
</protein>
<reference evidence="7 8" key="1">
    <citation type="journal article" date="2019" name="Sci. Rep.">
        <title>Comparative genomics of chytrid fungi reveal insights into the obligate biotrophic and pathogenic lifestyle of Synchytrium endobioticum.</title>
        <authorList>
            <person name="van de Vossenberg B.T.L.H."/>
            <person name="Warris S."/>
            <person name="Nguyen H.D.T."/>
            <person name="van Gent-Pelzer M.P.E."/>
            <person name="Joly D.L."/>
            <person name="van de Geest H.C."/>
            <person name="Bonants P.J.M."/>
            <person name="Smith D.S."/>
            <person name="Levesque C.A."/>
            <person name="van der Lee T.A.J."/>
        </authorList>
    </citation>
    <scope>NUCLEOTIDE SEQUENCE [LARGE SCALE GENOMIC DNA]</scope>
    <source>
        <strain evidence="7 8">CBS 809.83</strain>
    </source>
</reference>
<evidence type="ECO:0000256" key="1">
    <source>
        <dbReference type="ARBA" id="ARBA00006100"/>
    </source>
</evidence>
<accession>A0A507DWI3</accession>
<comment type="caution">
    <text evidence="7">The sequence shown here is derived from an EMBL/GenBank/DDBJ whole genome shotgun (WGS) entry which is preliminary data.</text>
</comment>
<dbReference type="SUPFAM" id="SSF102114">
    <property type="entry name" value="Radical SAM enzymes"/>
    <property type="match status" value="1"/>
</dbReference>
<evidence type="ECO:0000259" key="6">
    <source>
        <dbReference type="PROSITE" id="PS51918"/>
    </source>
</evidence>
<evidence type="ECO:0000256" key="2">
    <source>
        <dbReference type="ARBA" id="ARBA00014678"/>
    </source>
</evidence>
<evidence type="ECO:0000256" key="3">
    <source>
        <dbReference type="ARBA" id="ARBA00033094"/>
    </source>
</evidence>
<evidence type="ECO:0000313" key="8">
    <source>
        <dbReference type="Proteomes" id="UP000318582"/>
    </source>
</evidence>
<keyword evidence="8" id="KW-1185">Reference proteome</keyword>
<dbReference type="PANTHER" id="PTHR13932">
    <property type="entry name" value="COPROPORPHYRINIGEN III OXIDASE"/>
    <property type="match status" value="1"/>
</dbReference>
<dbReference type="InterPro" id="IPR006638">
    <property type="entry name" value="Elp3/MiaA/NifB-like_rSAM"/>
</dbReference>
<organism evidence="7 8">
    <name type="scientific">Powellomyces hirtus</name>
    <dbReference type="NCBI Taxonomy" id="109895"/>
    <lineage>
        <taxon>Eukaryota</taxon>
        <taxon>Fungi</taxon>
        <taxon>Fungi incertae sedis</taxon>
        <taxon>Chytridiomycota</taxon>
        <taxon>Chytridiomycota incertae sedis</taxon>
        <taxon>Chytridiomycetes</taxon>
        <taxon>Spizellomycetales</taxon>
        <taxon>Powellomycetaceae</taxon>
        <taxon>Powellomyces</taxon>
    </lineage>
</organism>
<dbReference type="PROSITE" id="PS51918">
    <property type="entry name" value="RADICAL_SAM"/>
    <property type="match status" value="1"/>
</dbReference>
<comment type="similarity">
    <text evidence="1">Belongs to the anaerobic coproporphyrinogen-III oxidase family. HemW subfamily.</text>
</comment>
<feature type="compositionally biased region" description="Polar residues" evidence="5">
    <location>
        <begin position="451"/>
        <end position="462"/>
    </location>
</feature>
<dbReference type="PANTHER" id="PTHR13932:SF5">
    <property type="entry name" value="RADICAL S-ADENOSYL METHIONINE DOMAIN-CONTAINING PROTEIN 1, MITOCHONDRIAL"/>
    <property type="match status" value="1"/>
</dbReference>
<feature type="region of interest" description="Disordered" evidence="5">
    <location>
        <begin position="416"/>
        <end position="468"/>
    </location>
</feature>
<evidence type="ECO:0000256" key="5">
    <source>
        <dbReference type="SAM" id="MobiDB-lite"/>
    </source>
</evidence>
<dbReference type="GO" id="GO:0004109">
    <property type="term" value="F:coproporphyrinogen oxidase activity"/>
    <property type="evidence" value="ECO:0007669"/>
    <property type="project" value="InterPro"/>
</dbReference>
<dbReference type="EMBL" id="QEAQ01000105">
    <property type="protein sequence ID" value="TPX55537.1"/>
    <property type="molecule type" value="Genomic_DNA"/>
</dbReference>
<gene>
    <name evidence="7" type="ORF">PhCBS80983_g05236</name>
</gene>
<dbReference type="GO" id="GO:0051539">
    <property type="term" value="F:4 iron, 4 sulfur cluster binding"/>
    <property type="evidence" value="ECO:0007669"/>
    <property type="project" value="InterPro"/>
</dbReference>
<dbReference type="STRING" id="109895.A0A507DWI3"/>
<evidence type="ECO:0000256" key="4">
    <source>
        <dbReference type="ARBA" id="ARBA00045130"/>
    </source>
</evidence>
<dbReference type="GO" id="GO:0005739">
    <property type="term" value="C:mitochondrion"/>
    <property type="evidence" value="ECO:0007669"/>
    <property type="project" value="TreeGrafter"/>
</dbReference>
<proteinExistence type="inferred from homology"/>
<dbReference type="InterPro" id="IPR004559">
    <property type="entry name" value="HemW-like"/>
</dbReference>
<dbReference type="Pfam" id="PF04055">
    <property type="entry name" value="Radical_SAM"/>
    <property type="match status" value="1"/>
</dbReference>
<evidence type="ECO:0000313" key="7">
    <source>
        <dbReference type="EMBL" id="TPX55537.1"/>
    </source>
</evidence>
<feature type="domain" description="Radical SAM core" evidence="6">
    <location>
        <begin position="1"/>
        <end position="250"/>
    </location>
</feature>
<dbReference type="InterPro" id="IPR010723">
    <property type="entry name" value="HemN_C"/>
</dbReference>
<dbReference type="SMART" id="SM00729">
    <property type="entry name" value="Elp3"/>
    <property type="match status" value="1"/>
</dbReference>
<dbReference type="InterPro" id="IPR058240">
    <property type="entry name" value="rSAM_sf"/>
</dbReference>
<name>A0A507DWI3_9FUNG</name>
<comment type="function">
    <text evidence="4">May be a heme chaperone, appears to bind heme. Homologous bacterial proteins do not have oxygen-independent coproporphyrinogen-III oxidase activity. Binds 1 [4Fe-4S] cluster. The cluster is coordinated with 3 cysteines and an exchangeable S-adenosyl-L-methionine.</text>
</comment>
<dbReference type="Gene3D" id="3.30.750.200">
    <property type="match status" value="1"/>
</dbReference>
<dbReference type="Proteomes" id="UP000318582">
    <property type="component" value="Unassembled WGS sequence"/>
</dbReference>
<dbReference type="AlphaFoldDB" id="A0A507DWI3"/>
<dbReference type="GO" id="GO:0006779">
    <property type="term" value="P:porphyrin-containing compound biosynthetic process"/>
    <property type="evidence" value="ECO:0007669"/>
    <property type="project" value="InterPro"/>
</dbReference>
<dbReference type="InterPro" id="IPR034505">
    <property type="entry name" value="Coproporphyrinogen-III_oxidase"/>
</dbReference>
<dbReference type="NCBIfam" id="TIGR00539">
    <property type="entry name" value="hemN_rel"/>
    <property type="match status" value="1"/>
</dbReference>
<sequence>MTVFLRQKWPNALAHSETEMSKCTYCSFNKYNVPAGGQNHERMEKALMRELQHSLSYSLQGTEIPKGGQRKVNSVYFGGGTPSLARPSMVTKILDLLSKNCELAPGMEVSLEGNPTSIEVSRLREFRRAGVNRVSLGLQALNDADLRFFGRDHNARNAVDAVRLASEVFNKVSVDAIWGRPGQTVESWREELKEIASYGVSHLSLYQLTVERGTPLFRSVHSGSVTVPQSDDAADMYEATVETAKECGYHQYEVSSFARGGLVVNRSEHNQSYWKGADYIGIGPGAHGRLYDEVGVRFRTYRILDPEDLILPFRDHRMRRIVPMTKQQTVEELILLGLRTTDGLDFQTLAAHGRQQAVEEIIDVQRVQELVDAGLLQWGDERAQRFDDANGIRTSARGLAVVDRIVPELLRTSRAVENSQIQQKRKPEKHVRNIRAEQQRPLQRKPEQQVAKPSSTGRNLRAQQQRRQQENFKDVIRVLRSVGGPVVRWIAKRILNRRLKHHAIEAAEMWKQYAMTPALLNGTEYHLLGTEHDNALSARHTRELIETLRPDCVAIEQSSQMGGTIEKELDVYTTIERRSFGIPLLRRILGVYYLFRLRHPFLANMITTGYFKGAEFFEAVRAAGNVSARVIYADQPMFDIKVAFEATGQLRFSKEYLQGLDRTTMMLLSFCHPPLDGHAAKLLVGSMGPGPEFAFSSKPLTDTRDPYLRKCMVAAGRGKKKVLLVTGRAHVNGIMRNLKFVHHDAILPPVPVRPARPDRPRIVDEIKKE</sequence>
<dbReference type="InterPro" id="IPR007197">
    <property type="entry name" value="rSAM"/>
</dbReference>